<dbReference type="AlphaFoldDB" id="A0A7Y9FF05"/>
<reference evidence="2 5" key="2">
    <citation type="submission" date="2021-01" db="EMBL/GenBank/DDBJ databases">
        <title>Whole genome shotgun sequence of Cellulomonas oligotrophica NBRC 109435.</title>
        <authorList>
            <person name="Komaki H."/>
            <person name="Tamura T."/>
        </authorList>
    </citation>
    <scope>NUCLEOTIDE SEQUENCE [LARGE SCALE GENOMIC DNA]</scope>
    <source>
        <strain evidence="2 5">NBRC 109435</strain>
    </source>
</reference>
<evidence type="ECO:0000313" key="2">
    <source>
        <dbReference type="EMBL" id="GIG30939.1"/>
    </source>
</evidence>
<keyword evidence="1" id="KW-0812">Transmembrane</keyword>
<name>A0A7Y9FF05_9CELL</name>
<evidence type="ECO:0000313" key="4">
    <source>
        <dbReference type="Proteomes" id="UP000577956"/>
    </source>
</evidence>
<evidence type="ECO:0000313" key="3">
    <source>
        <dbReference type="EMBL" id="NYD86054.1"/>
    </source>
</evidence>
<proteinExistence type="predicted"/>
<dbReference type="Proteomes" id="UP000618382">
    <property type="component" value="Unassembled WGS sequence"/>
</dbReference>
<keyword evidence="5" id="KW-1185">Reference proteome</keyword>
<gene>
    <name evidence="3" type="ORF">BKA21_001603</name>
    <name evidence="2" type="ORF">Col01nite_00980</name>
</gene>
<evidence type="ECO:0000256" key="1">
    <source>
        <dbReference type="SAM" id="Phobius"/>
    </source>
</evidence>
<dbReference type="EMBL" id="JACCBK010000001">
    <property type="protein sequence ID" value="NYD86054.1"/>
    <property type="molecule type" value="Genomic_DNA"/>
</dbReference>
<protein>
    <submittedName>
        <fullName evidence="3">Uncharacterized protein</fullName>
    </submittedName>
</protein>
<feature type="transmembrane region" description="Helical" evidence="1">
    <location>
        <begin position="220"/>
        <end position="239"/>
    </location>
</feature>
<feature type="transmembrane region" description="Helical" evidence="1">
    <location>
        <begin position="26"/>
        <end position="51"/>
    </location>
</feature>
<organism evidence="3 4">
    <name type="scientific">Cellulomonas oligotrophica</name>
    <dbReference type="NCBI Taxonomy" id="931536"/>
    <lineage>
        <taxon>Bacteria</taxon>
        <taxon>Bacillati</taxon>
        <taxon>Actinomycetota</taxon>
        <taxon>Actinomycetes</taxon>
        <taxon>Micrococcales</taxon>
        <taxon>Cellulomonadaceae</taxon>
        <taxon>Cellulomonas</taxon>
    </lineage>
</organism>
<reference evidence="3 4" key="1">
    <citation type="submission" date="2020-07" db="EMBL/GenBank/DDBJ databases">
        <title>Sequencing the genomes of 1000 actinobacteria strains.</title>
        <authorList>
            <person name="Klenk H.-P."/>
        </authorList>
    </citation>
    <scope>NUCLEOTIDE SEQUENCE [LARGE SCALE GENOMIC DNA]</scope>
    <source>
        <strain evidence="3 4">DSM 24482</strain>
    </source>
</reference>
<feature type="transmembrane region" description="Helical" evidence="1">
    <location>
        <begin position="152"/>
        <end position="174"/>
    </location>
</feature>
<keyword evidence="1" id="KW-0472">Membrane</keyword>
<accession>A0A7Y9FF05</accession>
<feature type="transmembrane region" description="Helical" evidence="1">
    <location>
        <begin position="71"/>
        <end position="92"/>
    </location>
</feature>
<dbReference type="RefSeq" id="WP_140457744.1">
    <property type="nucleotide sequence ID" value="NZ_BAABFI010000002.1"/>
</dbReference>
<sequence>MSTVAPSVPLPARVPSPARHALRMPLSLTVTMGAWFWGVVLVGATVGTVVAARVAGSVDVSVVAFARQGAIWFPFSLTIMLVATYLSVHVAAGMTRRSFVRATLLAALVAGAGHTVVMTVLVLAERAVHGALGWDARIADALLPGPHATVGALLAELGPVLVLANLCGLLVGIVYLRTGGWWGTLALPLTVGPLLLAQALNGTDDGLLRGLPEAAVAPAHVLGTALLGVAVAAAYVALVRGAPVRTT</sequence>
<comment type="caution">
    <text evidence="3">The sequence shown here is derived from an EMBL/GenBank/DDBJ whole genome shotgun (WGS) entry which is preliminary data.</text>
</comment>
<feature type="transmembrane region" description="Helical" evidence="1">
    <location>
        <begin position="181"/>
        <end position="200"/>
    </location>
</feature>
<keyword evidence="1" id="KW-1133">Transmembrane helix</keyword>
<dbReference type="EMBL" id="BONN01000001">
    <property type="protein sequence ID" value="GIG30939.1"/>
    <property type="molecule type" value="Genomic_DNA"/>
</dbReference>
<dbReference type="Proteomes" id="UP000577956">
    <property type="component" value="Unassembled WGS sequence"/>
</dbReference>
<feature type="transmembrane region" description="Helical" evidence="1">
    <location>
        <begin position="104"/>
        <end position="124"/>
    </location>
</feature>
<evidence type="ECO:0000313" key="5">
    <source>
        <dbReference type="Proteomes" id="UP000618382"/>
    </source>
</evidence>